<name>A0A9X2WID6_9GAMM</name>
<evidence type="ECO:0000313" key="7">
    <source>
        <dbReference type="Proteomes" id="UP001147830"/>
    </source>
</evidence>
<dbReference type="Pfam" id="PF02525">
    <property type="entry name" value="Flavodoxin_2"/>
    <property type="match status" value="1"/>
</dbReference>
<dbReference type="InterPro" id="IPR003680">
    <property type="entry name" value="Flavodoxin_fold"/>
</dbReference>
<keyword evidence="3" id="KW-0274">FAD</keyword>
<dbReference type="InterPro" id="IPR052397">
    <property type="entry name" value="NADPH-QR_MdaB"/>
</dbReference>
<evidence type="ECO:0000256" key="1">
    <source>
        <dbReference type="ARBA" id="ARBA00001974"/>
    </source>
</evidence>
<dbReference type="PANTHER" id="PTHR46305">
    <property type="match status" value="1"/>
</dbReference>
<evidence type="ECO:0000256" key="3">
    <source>
        <dbReference type="ARBA" id="ARBA00022827"/>
    </source>
</evidence>
<organism evidence="6 7">
    <name type="scientific">Thalassolituus pacificus</name>
    <dbReference type="NCBI Taxonomy" id="2975440"/>
    <lineage>
        <taxon>Bacteria</taxon>
        <taxon>Pseudomonadati</taxon>
        <taxon>Pseudomonadota</taxon>
        <taxon>Gammaproteobacteria</taxon>
        <taxon>Oceanospirillales</taxon>
        <taxon>Oceanospirillaceae</taxon>
        <taxon>Thalassolituus</taxon>
    </lineage>
</organism>
<reference evidence="6" key="1">
    <citation type="journal article" date="2022" name="Front. Microbiol.">
        <title>Genome-based taxonomic rearrangement of Oceanobacter-related bacteria including the description of Thalassolituus hydrocarbonoclasticus sp. nov. and Thalassolituus pacificus sp. nov. and emended description of the genus Thalassolituus.</title>
        <authorList>
            <person name="Dong C."/>
            <person name="Wei L."/>
            <person name="Wang J."/>
            <person name="Lai Q."/>
            <person name="Huang Z."/>
            <person name="Shao Z."/>
        </authorList>
    </citation>
    <scope>NUCLEOTIDE SEQUENCE</scope>
    <source>
        <strain evidence="6">59MF3M-4</strain>
    </source>
</reference>
<protein>
    <submittedName>
        <fullName evidence="6">NAD(P)H-dependent oxidoreductase</fullName>
    </submittedName>
</protein>
<evidence type="ECO:0000259" key="5">
    <source>
        <dbReference type="Pfam" id="PF02525"/>
    </source>
</evidence>
<evidence type="ECO:0000313" key="6">
    <source>
        <dbReference type="EMBL" id="MCT7360997.1"/>
    </source>
</evidence>
<gene>
    <name evidence="6" type="ORF">NYR02_18385</name>
</gene>
<dbReference type="InterPro" id="IPR029039">
    <property type="entry name" value="Flavoprotein-like_sf"/>
</dbReference>
<dbReference type="Gene3D" id="3.40.50.360">
    <property type="match status" value="1"/>
</dbReference>
<evidence type="ECO:0000256" key="2">
    <source>
        <dbReference type="ARBA" id="ARBA00022630"/>
    </source>
</evidence>
<dbReference type="Proteomes" id="UP001147830">
    <property type="component" value="Unassembled WGS sequence"/>
</dbReference>
<dbReference type="PANTHER" id="PTHR46305:SF3">
    <property type="entry name" value="NADPH:QUINONE OXIDOREDUCTASE MDAB"/>
    <property type="match status" value="1"/>
</dbReference>
<comment type="caution">
    <text evidence="6">The sequence shown here is derived from an EMBL/GenBank/DDBJ whole genome shotgun (WGS) entry which is preliminary data.</text>
</comment>
<accession>A0A9X2WID6</accession>
<dbReference type="AlphaFoldDB" id="A0A9X2WID6"/>
<dbReference type="SUPFAM" id="SSF52218">
    <property type="entry name" value="Flavoproteins"/>
    <property type="match status" value="1"/>
</dbReference>
<comment type="cofactor">
    <cofactor evidence="1">
        <name>FAD</name>
        <dbReference type="ChEBI" id="CHEBI:57692"/>
    </cofactor>
</comment>
<keyword evidence="2" id="KW-0285">Flavoprotein</keyword>
<evidence type="ECO:0000256" key="4">
    <source>
        <dbReference type="ARBA" id="ARBA00037981"/>
    </source>
</evidence>
<proteinExistence type="inferred from homology"/>
<sequence length="194" mass="21727">MNILILTTNPKLYAAKGELNATLAALTEGYARRQGHSVQVRNLAAIKAAGGWNIEEEIEHLHWADAIVYHFPIWWFGAPALLKEYFDEVLQHRKTFLITDMYGEGGQLGGKAFMLVVTSNMKASDLGACPVLEHYQHIDDVLVQPILTNRYLGLREQWPTFHADNVIAGDTSHLEQDFIAHLQQVIPAAVQAIK</sequence>
<dbReference type="RefSeq" id="WP_260977829.1">
    <property type="nucleotide sequence ID" value="NZ_JAOANI010000031.1"/>
</dbReference>
<keyword evidence="7" id="KW-1185">Reference proteome</keyword>
<dbReference type="EMBL" id="JAOANI010000031">
    <property type="protein sequence ID" value="MCT7360997.1"/>
    <property type="molecule type" value="Genomic_DNA"/>
</dbReference>
<comment type="similarity">
    <text evidence="4">Belongs to the oxidoreductase MdaB family.</text>
</comment>
<feature type="domain" description="Flavodoxin-like fold" evidence="5">
    <location>
        <begin position="1"/>
        <end position="157"/>
    </location>
</feature>
<reference evidence="6" key="2">
    <citation type="submission" date="2022-08" db="EMBL/GenBank/DDBJ databases">
        <authorList>
            <person name="Dong C."/>
        </authorList>
    </citation>
    <scope>NUCLEOTIDE SEQUENCE</scope>
    <source>
        <strain evidence="6">59MF3M-4</strain>
    </source>
</reference>